<dbReference type="EMBL" id="CADEAL010001580">
    <property type="protein sequence ID" value="CAB1433642.1"/>
    <property type="molecule type" value="Genomic_DNA"/>
</dbReference>
<protein>
    <submittedName>
        <fullName evidence="1">Uncharacterized protein</fullName>
    </submittedName>
</protein>
<dbReference type="AlphaFoldDB" id="A0A9N7UNF6"/>
<proteinExistence type="predicted"/>
<evidence type="ECO:0000313" key="2">
    <source>
        <dbReference type="Proteomes" id="UP001153269"/>
    </source>
</evidence>
<keyword evidence="2" id="KW-1185">Reference proteome</keyword>
<name>A0A9N7UNF6_PLEPL</name>
<sequence length="108" mass="11558">MNVLSASDKAHFPHAESRARGFTRLAGQEGRVRPGRPDLYLLQWAIGWGFGELRGPKLVAPRTRTSVQREGVVGGLMAGHMGRGLLSLSLSAHLTARCGRPAQGKTTG</sequence>
<organism evidence="1 2">
    <name type="scientific">Pleuronectes platessa</name>
    <name type="common">European plaice</name>
    <dbReference type="NCBI Taxonomy" id="8262"/>
    <lineage>
        <taxon>Eukaryota</taxon>
        <taxon>Metazoa</taxon>
        <taxon>Chordata</taxon>
        <taxon>Craniata</taxon>
        <taxon>Vertebrata</taxon>
        <taxon>Euteleostomi</taxon>
        <taxon>Actinopterygii</taxon>
        <taxon>Neopterygii</taxon>
        <taxon>Teleostei</taxon>
        <taxon>Neoteleostei</taxon>
        <taxon>Acanthomorphata</taxon>
        <taxon>Carangaria</taxon>
        <taxon>Pleuronectiformes</taxon>
        <taxon>Pleuronectoidei</taxon>
        <taxon>Pleuronectidae</taxon>
        <taxon>Pleuronectes</taxon>
    </lineage>
</organism>
<reference evidence="1" key="1">
    <citation type="submission" date="2020-03" db="EMBL/GenBank/DDBJ databases">
        <authorList>
            <person name="Weist P."/>
        </authorList>
    </citation>
    <scope>NUCLEOTIDE SEQUENCE</scope>
</reference>
<gene>
    <name evidence="1" type="ORF">PLEPLA_LOCUS21733</name>
</gene>
<dbReference type="Proteomes" id="UP001153269">
    <property type="component" value="Unassembled WGS sequence"/>
</dbReference>
<accession>A0A9N7UNF6</accession>
<evidence type="ECO:0000313" key="1">
    <source>
        <dbReference type="EMBL" id="CAB1433642.1"/>
    </source>
</evidence>
<comment type="caution">
    <text evidence="1">The sequence shown here is derived from an EMBL/GenBank/DDBJ whole genome shotgun (WGS) entry which is preliminary data.</text>
</comment>